<dbReference type="InterPro" id="IPR011055">
    <property type="entry name" value="Dup_hybrid_motif"/>
</dbReference>
<protein>
    <recommendedName>
        <fullName evidence="2">LysM domain-containing protein</fullName>
    </recommendedName>
</protein>
<dbReference type="EMBL" id="PCUC01000054">
    <property type="protein sequence ID" value="PIQ07226.1"/>
    <property type="molecule type" value="Genomic_DNA"/>
</dbReference>
<keyword evidence="1" id="KW-0472">Membrane</keyword>
<dbReference type="Pfam" id="PF01551">
    <property type="entry name" value="Peptidase_M23"/>
    <property type="match status" value="1"/>
</dbReference>
<proteinExistence type="predicted"/>
<dbReference type="InterPro" id="IPR018392">
    <property type="entry name" value="LysM"/>
</dbReference>
<dbReference type="SMART" id="SM00257">
    <property type="entry name" value="LysM"/>
    <property type="match status" value="2"/>
</dbReference>
<comment type="caution">
    <text evidence="3">The sequence shown here is derived from an EMBL/GenBank/DDBJ whole genome shotgun (WGS) entry which is preliminary data.</text>
</comment>
<dbReference type="GO" id="GO:0004222">
    <property type="term" value="F:metalloendopeptidase activity"/>
    <property type="evidence" value="ECO:0007669"/>
    <property type="project" value="TreeGrafter"/>
</dbReference>
<dbReference type="PROSITE" id="PS51782">
    <property type="entry name" value="LYSM"/>
    <property type="match status" value="2"/>
</dbReference>
<gene>
    <name evidence="3" type="ORF">COW72_01040</name>
</gene>
<dbReference type="PANTHER" id="PTHR21666:SF270">
    <property type="entry name" value="MUREIN HYDROLASE ACTIVATOR ENVC"/>
    <property type="match status" value="1"/>
</dbReference>
<dbReference type="Gene3D" id="3.10.350.10">
    <property type="entry name" value="LysM domain"/>
    <property type="match status" value="2"/>
</dbReference>
<dbReference type="Gene3D" id="2.70.70.10">
    <property type="entry name" value="Glucose Permease (Domain IIA)"/>
    <property type="match status" value="1"/>
</dbReference>
<dbReference type="Pfam" id="PF01476">
    <property type="entry name" value="LysM"/>
    <property type="match status" value="2"/>
</dbReference>
<organism evidence="3 4">
    <name type="scientific">Candidatus Nealsonbacteria bacterium CG18_big_fil_WC_8_21_14_2_50_37_10</name>
    <dbReference type="NCBI Taxonomy" id="1974717"/>
    <lineage>
        <taxon>Bacteria</taxon>
        <taxon>Candidatus Nealsoniibacteriota</taxon>
    </lineage>
</organism>
<evidence type="ECO:0000259" key="2">
    <source>
        <dbReference type="PROSITE" id="PS51782"/>
    </source>
</evidence>
<evidence type="ECO:0000313" key="4">
    <source>
        <dbReference type="Proteomes" id="UP000230778"/>
    </source>
</evidence>
<dbReference type="InterPro" id="IPR050570">
    <property type="entry name" value="Cell_wall_metabolism_enzyme"/>
</dbReference>
<keyword evidence="1" id="KW-1133">Transmembrane helix</keyword>
<sequence>MEKGQMPSYFQFKNYFKKIKGSFKDPFFCFGLISVIFFGVIVLIPPYFWINNKTLIPIISLSKQLPQSGEGLFLGPTKKFSVESPDFLLVEKNSLTGVAPPTTFSPQVLGALFEGYEQEDIKKIIVEYQVEEGNSLWAIATKFDISLNTLLWANNLNQNSIIQPGQKLIIPPVSGVIHHVEAGDTISEIAQRYKAKTEDIISFNGLSSEADIFVGDILVIPNGVIPPSPVKYAPVWVPIADSYFICPISPPCRVTQGLHWYNAIDFSHGNCGEPIYAAAGGTVLKVELTNSTSRWAFGGAGNHLTILHPNGVVTMYGHIAASFVNPGDQVSQGQIIALMGGQPGTPGAGMSTGCHVHFGVSGTRNPFAY</sequence>
<name>A0A2H0FKJ8_9BACT</name>
<reference evidence="3 4" key="1">
    <citation type="submission" date="2017-09" db="EMBL/GenBank/DDBJ databases">
        <title>Depth-based differentiation of microbial function through sediment-hosted aquifers and enrichment of novel symbionts in the deep terrestrial subsurface.</title>
        <authorList>
            <person name="Probst A.J."/>
            <person name="Ladd B."/>
            <person name="Jarett J.K."/>
            <person name="Geller-Mcgrath D.E."/>
            <person name="Sieber C.M."/>
            <person name="Emerson J.B."/>
            <person name="Anantharaman K."/>
            <person name="Thomas B.C."/>
            <person name="Malmstrom R."/>
            <person name="Stieglmeier M."/>
            <person name="Klingl A."/>
            <person name="Woyke T."/>
            <person name="Ryan C.M."/>
            <person name="Banfield J.F."/>
        </authorList>
    </citation>
    <scope>NUCLEOTIDE SEQUENCE [LARGE SCALE GENOMIC DNA]</scope>
    <source>
        <strain evidence="3">CG18_big_fil_WC_8_21_14_2_50_37_10</strain>
    </source>
</reference>
<dbReference type="SUPFAM" id="SSF51261">
    <property type="entry name" value="Duplicated hybrid motif"/>
    <property type="match status" value="1"/>
</dbReference>
<dbReference type="CDD" id="cd12797">
    <property type="entry name" value="M23_peptidase"/>
    <property type="match status" value="1"/>
</dbReference>
<evidence type="ECO:0000256" key="1">
    <source>
        <dbReference type="SAM" id="Phobius"/>
    </source>
</evidence>
<dbReference type="InterPro" id="IPR016047">
    <property type="entry name" value="M23ase_b-sheet_dom"/>
</dbReference>
<feature type="transmembrane region" description="Helical" evidence="1">
    <location>
        <begin position="27"/>
        <end position="50"/>
    </location>
</feature>
<feature type="domain" description="LysM" evidence="2">
    <location>
        <begin position="126"/>
        <end position="170"/>
    </location>
</feature>
<keyword evidence="1" id="KW-0812">Transmembrane</keyword>
<dbReference type="InterPro" id="IPR036779">
    <property type="entry name" value="LysM_dom_sf"/>
</dbReference>
<dbReference type="PANTHER" id="PTHR21666">
    <property type="entry name" value="PEPTIDASE-RELATED"/>
    <property type="match status" value="1"/>
</dbReference>
<dbReference type="Proteomes" id="UP000230778">
    <property type="component" value="Unassembled WGS sequence"/>
</dbReference>
<accession>A0A2H0FKJ8</accession>
<evidence type="ECO:0000313" key="3">
    <source>
        <dbReference type="EMBL" id="PIQ07226.1"/>
    </source>
</evidence>
<dbReference type="CDD" id="cd00118">
    <property type="entry name" value="LysM"/>
    <property type="match status" value="2"/>
</dbReference>
<dbReference type="AlphaFoldDB" id="A0A2H0FKJ8"/>
<feature type="domain" description="LysM" evidence="2">
    <location>
        <begin position="176"/>
        <end position="220"/>
    </location>
</feature>